<dbReference type="AlphaFoldDB" id="A0A1U7DJ21"/>
<keyword evidence="2" id="KW-1185">Reference proteome</keyword>
<dbReference type="Proteomes" id="UP000187266">
    <property type="component" value="Chromosome"/>
</dbReference>
<dbReference type="STRING" id="1267768.BV394_09845"/>
<gene>
    <name evidence="1" type="ORF">BV394_09845</name>
</gene>
<organism evidence="1 2">
    <name type="scientific">Brevirhabdus pacifica</name>
    <dbReference type="NCBI Taxonomy" id="1267768"/>
    <lineage>
        <taxon>Bacteria</taxon>
        <taxon>Pseudomonadati</taxon>
        <taxon>Pseudomonadota</taxon>
        <taxon>Alphaproteobacteria</taxon>
        <taxon>Rhodobacterales</taxon>
        <taxon>Paracoccaceae</taxon>
        <taxon>Brevirhabdus</taxon>
    </lineage>
</organism>
<dbReference type="InterPro" id="IPR011990">
    <property type="entry name" value="TPR-like_helical_dom_sf"/>
</dbReference>
<name>A0A1U7DJ21_9RHOB</name>
<sequence>MMTQAELLAGVLSRGGCLAAGLALMTGALGLAGPELEALRLAGRAAATPIWAWPEIPELSRTAMAPGRRARAAVTDGCIAALPPGPKGLVPEPALRRAARPCAALGRALTNRTPTDASAWLMRAHAARHLDHLPTARSMLERAHRADPESAHAARMRLGLAADLDGPAYDGRAEDMRLVAKSWQGQRFLAGLYRAAPRIRPALTAVLEGADHAVQNGFLRALRQMSGGARP</sequence>
<dbReference type="SUPFAM" id="SSF48452">
    <property type="entry name" value="TPR-like"/>
    <property type="match status" value="1"/>
</dbReference>
<accession>A0A1U7DJ21</accession>
<evidence type="ECO:0000313" key="2">
    <source>
        <dbReference type="Proteomes" id="UP000187266"/>
    </source>
</evidence>
<accession>A0A2M9DAN0</accession>
<evidence type="ECO:0000313" key="1">
    <source>
        <dbReference type="EMBL" id="APX89982.1"/>
    </source>
</evidence>
<protein>
    <submittedName>
        <fullName evidence="1">Uncharacterized protein</fullName>
    </submittedName>
</protein>
<dbReference type="EMBL" id="CP019124">
    <property type="protein sequence ID" value="APX89982.1"/>
    <property type="molecule type" value="Genomic_DNA"/>
</dbReference>
<reference evidence="1 2" key="1">
    <citation type="submission" date="2017-01" db="EMBL/GenBank/DDBJ databases">
        <title>Genomic analysis of Xuhuaishuia manganoxidans DY6-4.</title>
        <authorList>
            <person name="Wang X."/>
        </authorList>
    </citation>
    <scope>NUCLEOTIDE SEQUENCE [LARGE SCALE GENOMIC DNA]</scope>
    <source>
        <strain evidence="1 2">DY6-4</strain>
    </source>
</reference>
<proteinExistence type="predicted"/>